<dbReference type="SUPFAM" id="SSF101936">
    <property type="entry name" value="DNA-binding pseudobarrel domain"/>
    <property type="match status" value="1"/>
</dbReference>
<keyword evidence="2" id="KW-0805">Transcription regulation</keyword>
<dbReference type="GO" id="GO:0005634">
    <property type="term" value="C:nucleus"/>
    <property type="evidence" value="ECO:0007669"/>
    <property type="project" value="UniProtKB-SubCell"/>
</dbReference>
<feature type="compositionally biased region" description="Basic and acidic residues" evidence="6">
    <location>
        <begin position="134"/>
        <end position="161"/>
    </location>
</feature>
<reference evidence="7 8" key="1">
    <citation type="submission" date="2023-01" db="EMBL/GenBank/DDBJ databases">
        <authorList>
            <person name="Kreplak J."/>
        </authorList>
    </citation>
    <scope>NUCLEOTIDE SEQUENCE [LARGE SCALE GENOMIC DNA]</scope>
</reference>
<dbReference type="GO" id="GO:0003677">
    <property type="term" value="F:DNA binding"/>
    <property type="evidence" value="ECO:0007669"/>
    <property type="project" value="UniProtKB-KW"/>
</dbReference>
<evidence type="ECO:0000256" key="1">
    <source>
        <dbReference type="ARBA" id="ARBA00004123"/>
    </source>
</evidence>
<evidence type="ECO:0000256" key="4">
    <source>
        <dbReference type="ARBA" id="ARBA00023163"/>
    </source>
</evidence>
<evidence type="ECO:0008006" key="9">
    <source>
        <dbReference type="Google" id="ProtNLM"/>
    </source>
</evidence>
<feature type="region of interest" description="Disordered" evidence="6">
    <location>
        <begin position="128"/>
        <end position="170"/>
    </location>
</feature>
<evidence type="ECO:0000313" key="8">
    <source>
        <dbReference type="Proteomes" id="UP001157006"/>
    </source>
</evidence>
<organism evidence="7 8">
    <name type="scientific">Vicia faba</name>
    <name type="common">Broad bean</name>
    <name type="synonym">Faba vulgaris</name>
    <dbReference type="NCBI Taxonomy" id="3906"/>
    <lineage>
        <taxon>Eukaryota</taxon>
        <taxon>Viridiplantae</taxon>
        <taxon>Streptophyta</taxon>
        <taxon>Embryophyta</taxon>
        <taxon>Tracheophyta</taxon>
        <taxon>Spermatophyta</taxon>
        <taxon>Magnoliopsida</taxon>
        <taxon>eudicotyledons</taxon>
        <taxon>Gunneridae</taxon>
        <taxon>Pentapetalae</taxon>
        <taxon>rosids</taxon>
        <taxon>fabids</taxon>
        <taxon>Fabales</taxon>
        <taxon>Fabaceae</taxon>
        <taxon>Papilionoideae</taxon>
        <taxon>50 kb inversion clade</taxon>
        <taxon>NPAAA clade</taxon>
        <taxon>Hologalegina</taxon>
        <taxon>IRL clade</taxon>
        <taxon>Fabeae</taxon>
        <taxon>Vicia</taxon>
    </lineage>
</organism>
<keyword evidence="5" id="KW-0539">Nucleus</keyword>
<gene>
    <name evidence="7" type="ORF">VFH_I102200</name>
</gene>
<evidence type="ECO:0000256" key="5">
    <source>
        <dbReference type="ARBA" id="ARBA00023242"/>
    </source>
</evidence>
<dbReference type="AlphaFoldDB" id="A0AAV0Z521"/>
<comment type="subcellular location">
    <subcellularLocation>
        <location evidence="1">Nucleus</location>
    </subcellularLocation>
</comment>
<dbReference type="Proteomes" id="UP001157006">
    <property type="component" value="Chromosome 1S"/>
</dbReference>
<dbReference type="InterPro" id="IPR015300">
    <property type="entry name" value="DNA-bd_pseudobarrel_sf"/>
</dbReference>
<dbReference type="InterPro" id="IPR003340">
    <property type="entry name" value="B3_DNA-bd"/>
</dbReference>
<evidence type="ECO:0000256" key="3">
    <source>
        <dbReference type="ARBA" id="ARBA00023125"/>
    </source>
</evidence>
<name>A0AAV0Z521_VICFA</name>
<accession>A0AAV0Z521</accession>
<evidence type="ECO:0000313" key="7">
    <source>
        <dbReference type="EMBL" id="CAI8593650.1"/>
    </source>
</evidence>
<keyword evidence="8" id="KW-1185">Reference proteome</keyword>
<dbReference type="EMBL" id="OX451735">
    <property type="protein sequence ID" value="CAI8593650.1"/>
    <property type="molecule type" value="Genomic_DNA"/>
</dbReference>
<keyword evidence="3" id="KW-0238">DNA-binding</keyword>
<protein>
    <recommendedName>
        <fullName evidence="9">TF-B3 domain-containing protein</fullName>
    </recommendedName>
</protein>
<dbReference type="CDD" id="cd10017">
    <property type="entry name" value="B3_DNA"/>
    <property type="match status" value="1"/>
</dbReference>
<proteinExistence type="predicted"/>
<sequence length="300" mass="33847">MTSGDKHVCVSGFKNLKQQHYDEHEHQQLNLYHLDHEEERMLRKKKIRKTFSYEEFCLEELGSGDEGSKDEFEAKEASMKDTQYVVIDPDKGIVLGSGDKGSKDEVVANQPAKECTQCVVAYPDKGNMVGSGDEGSKHEVEAKEPAKEDTECASTEPDKGKKTVSPVPSHISISSYTSSAEERMGVDSQVANSHALNEWKWTRLIKNARKIRKDVFQFPASVIKKYFTEPHSSIIIYGSGMCESYPCKLKTHKDPYKMEMYICKGWYEFAEARCLGKGDILKFTIEYPPASCLSVSVDKN</sequence>
<evidence type="ECO:0000256" key="6">
    <source>
        <dbReference type="SAM" id="MobiDB-lite"/>
    </source>
</evidence>
<evidence type="ECO:0000256" key="2">
    <source>
        <dbReference type="ARBA" id="ARBA00023015"/>
    </source>
</evidence>
<dbReference type="Gene3D" id="2.40.330.10">
    <property type="entry name" value="DNA-binding pseudobarrel domain"/>
    <property type="match status" value="1"/>
</dbReference>
<keyword evidence="4" id="KW-0804">Transcription</keyword>